<proteinExistence type="predicted"/>
<keyword evidence="2 3" id="KW-0539">Nucleus</keyword>
<evidence type="ECO:0000313" key="6">
    <source>
        <dbReference type="Proteomes" id="UP001497382"/>
    </source>
</evidence>
<evidence type="ECO:0000256" key="2">
    <source>
        <dbReference type="PROSITE-ProRule" id="PRU00108"/>
    </source>
</evidence>
<comment type="caution">
    <text evidence="5">The sequence shown here is derived from an EMBL/GenBank/DDBJ whole genome shotgun (WGS) entry which is preliminary data.</text>
</comment>
<dbReference type="Gene3D" id="1.10.10.60">
    <property type="entry name" value="Homeodomain-like"/>
    <property type="match status" value="1"/>
</dbReference>
<dbReference type="Proteomes" id="UP001497382">
    <property type="component" value="Unassembled WGS sequence"/>
</dbReference>
<dbReference type="InterPro" id="IPR001356">
    <property type="entry name" value="HD"/>
</dbReference>
<gene>
    <name evidence="5" type="ORF">LARSCL_LOCUS20792</name>
</gene>
<evidence type="ECO:0000259" key="4">
    <source>
        <dbReference type="PROSITE" id="PS50071"/>
    </source>
</evidence>
<keyword evidence="2 3" id="KW-0371">Homeobox</keyword>
<accession>A0AAV2BRB7</accession>
<organism evidence="5 6">
    <name type="scientific">Larinioides sclopetarius</name>
    <dbReference type="NCBI Taxonomy" id="280406"/>
    <lineage>
        <taxon>Eukaryota</taxon>
        <taxon>Metazoa</taxon>
        <taxon>Ecdysozoa</taxon>
        <taxon>Arthropoda</taxon>
        <taxon>Chelicerata</taxon>
        <taxon>Arachnida</taxon>
        <taxon>Araneae</taxon>
        <taxon>Araneomorphae</taxon>
        <taxon>Entelegynae</taxon>
        <taxon>Araneoidea</taxon>
        <taxon>Araneidae</taxon>
        <taxon>Larinioides</taxon>
    </lineage>
</organism>
<dbReference type="Pfam" id="PF00046">
    <property type="entry name" value="Homeodomain"/>
    <property type="match status" value="1"/>
</dbReference>
<feature type="DNA-binding region" description="Homeobox" evidence="2">
    <location>
        <begin position="32"/>
        <end position="91"/>
    </location>
</feature>
<dbReference type="GO" id="GO:0005634">
    <property type="term" value="C:nucleus"/>
    <property type="evidence" value="ECO:0007669"/>
    <property type="project" value="UniProtKB-SubCell"/>
</dbReference>
<dbReference type="GO" id="GO:0003677">
    <property type="term" value="F:DNA binding"/>
    <property type="evidence" value="ECO:0007669"/>
    <property type="project" value="UniProtKB-UniRule"/>
</dbReference>
<dbReference type="AlphaFoldDB" id="A0AAV2BRB7"/>
<evidence type="ECO:0000313" key="5">
    <source>
        <dbReference type="EMBL" id="CAL1298326.1"/>
    </source>
</evidence>
<feature type="domain" description="Homeobox" evidence="4">
    <location>
        <begin position="30"/>
        <end position="90"/>
    </location>
</feature>
<keyword evidence="6" id="KW-1185">Reference proteome</keyword>
<sequence length="152" mass="17655">MRSASHEPRVDRRCIRGRRLFYCKPKGCSKSASKKVPEVPKFTYREIDISFRQCAYPSAAEILKLSEQINLPPSQIKAEFSKRRHSYRERHHLPKDTLIHPCSMPLFQALVTFVHSQQAILKSAVLFVSVATLWWTHLLRMGGQSITEQIYE</sequence>
<dbReference type="EMBL" id="CAXIEN010000459">
    <property type="protein sequence ID" value="CAL1298326.1"/>
    <property type="molecule type" value="Genomic_DNA"/>
</dbReference>
<dbReference type="CDD" id="cd00086">
    <property type="entry name" value="homeodomain"/>
    <property type="match status" value="1"/>
</dbReference>
<protein>
    <recommendedName>
        <fullName evidence="4">Homeobox domain-containing protein</fullName>
    </recommendedName>
</protein>
<name>A0AAV2BRB7_9ARAC</name>
<dbReference type="PROSITE" id="PS50071">
    <property type="entry name" value="HOMEOBOX_2"/>
    <property type="match status" value="1"/>
</dbReference>
<evidence type="ECO:0000256" key="1">
    <source>
        <dbReference type="ARBA" id="ARBA00004123"/>
    </source>
</evidence>
<comment type="subcellular location">
    <subcellularLocation>
        <location evidence="1 2 3">Nucleus</location>
    </subcellularLocation>
</comment>
<reference evidence="5 6" key="1">
    <citation type="submission" date="2024-04" db="EMBL/GenBank/DDBJ databases">
        <authorList>
            <person name="Rising A."/>
            <person name="Reimegard J."/>
            <person name="Sonavane S."/>
            <person name="Akerstrom W."/>
            <person name="Nylinder S."/>
            <person name="Hedman E."/>
            <person name="Kallberg Y."/>
        </authorList>
    </citation>
    <scope>NUCLEOTIDE SEQUENCE [LARGE SCALE GENOMIC DNA]</scope>
</reference>
<evidence type="ECO:0000256" key="3">
    <source>
        <dbReference type="RuleBase" id="RU000682"/>
    </source>
</evidence>
<keyword evidence="2 3" id="KW-0238">DNA-binding</keyword>
<dbReference type="SMART" id="SM00389">
    <property type="entry name" value="HOX"/>
    <property type="match status" value="1"/>
</dbReference>
<dbReference type="SUPFAM" id="SSF46689">
    <property type="entry name" value="Homeodomain-like"/>
    <property type="match status" value="1"/>
</dbReference>
<dbReference type="InterPro" id="IPR009057">
    <property type="entry name" value="Homeodomain-like_sf"/>
</dbReference>